<keyword evidence="4" id="KW-0406">Ion transport</keyword>
<keyword evidence="1 4" id="KW-0812">Transmembrane</keyword>
<dbReference type="Proteomes" id="UP001161757">
    <property type="component" value="Unassembled WGS sequence"/>
</dbReference>
<keyword evidence="4" id="KW-0186">Copper</keyword>
<reference evidence="5" key="1">
    <citation type="submission" date="2023-01" db="EMBL/GenBank/DDBJ databases">
        <title>Exophiala dermititidis isolated from Cystic Fibrosis Patient.</title>
        <authorList>
            <person name="Kurbessoian T."/>
            <person name="Crocker A."/>
            <person name="Murante D."/>
            <person name="Hogan D.A."/>
            <person name="Stajich J.E."/>
        </authorList>
    </citation>
    <scope>NUCLEOTIDE SEQUENCE</scope>
    <source>
        <strain evidence="5">Ex8</strain>
    </source>
</reference>
<dbReference type="PANTHER" id="PTHR12483">
    <property type="entry name" value="SOLUTE CARRIER FAMILY 31 COPPER TRANSPORTERS"/>
    <property type="match status" value="1"/>
</dbReference>
<dbReference type="PANTHER" id="PTHR12483:SF79">
    <property type="entry name" value="COPPER TRANSPORT PROTEIN"/>
    <property type="match status" value="1"/>
</dbReference>
<evidence type="ECO:0000313" key="5">
    <source>
        <dbReference type="EMBL" id="KAJ8987441.1"/>
    </source>
</evidence>
<keyword evidence="4" id="KW-0813">Transport</keyword>
<dbReference type="EMBL" id="JAJGCB010000025">
    <property type="protein sequence ID" value="KAJ8987441.1"/>
    <property type="molecule type" value="Genomic_DNA"/>
</dbReference>
<comment type="subcellular location">
    <subcellularLocation>
        <location evidence="4">Membrane</location>
        <topology evidence="4">Multi-pass membrane protein</topology>
    </subcellularLocation>
</comment>
<keyword evidence="3 4" id="KW-0472">Membrane</keyword>
<proteinExistence type="inferred from homology"/>
<evidence type="ECO:0000256" key="4">
    <source>
        <dbReference type="RuleBase" id="RU367022"/>
    </source>
</evidence>
<evidence type="ECO:0000256" key="2">
    <source>
        <dbReference type="ARBA" id="ARBA00022989"/>
    </source>
</evidence>
<dbReference type="SMR" id="A0AAN6ELF4"/>
<gene>
    <name evidence="5" type="ORF">HRR80_008590</name>
</gene>
<accession>A0AAN6ELF4</accession>
<dbReference type="GO" id="GO:0016020">
    <property type="term" value="C:membrane"/>
    <property type="evidence" value="ECO:0007669"/>
    <property type="project" value="UniProtKB-SubCell"/>
</dbReference>
<comment type="similarity">
    <text evidence="4">Belongs to the copper transporter (Ctr) (TC 1.A.56) family. SLC31A subfamily.</text>
</comment>
<evidence type="ECO:0000313" key="6">
    <source>
        <dbReference type="Proteomes" id="UP001161757"/>
    </source>
</evidence>
<dbReference type="Pfam" id="PF04145">
    <property type="entry name" value="Ctr"/>
    <property type="match status" value="1"/>
</dbReference>
<evidence type="ECO:0000256" key="3">
    <source>
        <dbReference type="ARBA" id="ARBA00023136"/>
    </source>
</evidence>
<dbReference type="GO" id="GO:0005375">
    <property type="term" value="F:copper ion transmembrane transporter activity"/>
    <property type="evidence" value="ECO:0007669"/>
    <property type="project" value="UniProtKB-UniRule"/>
</dbReference>
<keyword evidence="4" id="KW-0187">Copper transport</keyword>
<dbReference type="InterPro" id="IPR007274">
    <property type="entry name" value="Cop_transporter"/>
</dbReference>
<name>A0AAN6ELF4_EXODE</name>
<organism evidence="5 6">
    <name type="scientific">Exophiala dermatitidis</name>
    <name type="common">Black yeast-like fungus</name>
    <name type="synonym">Wangiella dermatitidis</name>
    <dbReference type="NCBI Taxonomy" id="5970"/>
    <lineage>
        <taxon>Eukaryota</taxon>
        <taxon>Fungi</taxon>
        <taxon>Dikarya</taxon>
        <taxon>Ascomycota</taxon>
        <taxon>Pezizomycotina</taxon>
        <taxon>Eurotiomycetes</taxon>
        <taxon>Chaetothyriomycetidae</taxon>
        <taxon>Chaetothyriales</taxon>
        <taxon>Herpotrichiellaceae</taxon>
        <taxon>Exophiala</taxon>
    </lineage>
</organism>
<sequence length="212" mass="23012">MSGSMSMSMSDMASMTMSTATSTATAATATSSAMSMSMGSASSCKISMLWNWNVKNACFLSRSWHITSNGMFAASCIGVAFLVVSLELLRRLSREYDVFILRQFQRNIAAASPDYKRPNCADSCRPGPQYATFRPTPLQQLVRSALHAATFGVAYIVMLLAMYYNGYIIISIFLGAFLGKFLCDWTVHHVPIAGVLDDARGGTVEEPTVCCG</sequence>
<protein>
    <recommendedName>
        <fullName evidence="4">Copper transport protein</fullName>
    </recommendedName>
</protein>
<keyword evidence="2 4" id="KW-1133">Transmembrane helix</keyword>
<feature type="transmembrane region" description="Helical" evidence="4">
    <location>
        <begin position="70"/>
        <end position="89"/>
    </location>
</feature>
<comment type="caution">
    <text evidence="5">The sequence shown here is derived from an EMBL/GenBank/DDBJ whole genome shotgun (WGS) entry which is preliminary data.</text>
</comment>
<dbReference type="AlphaFoldDB" id="A0AAN6ELF4"/>
<evidence type="ECO:0000256" key="1">
    <source>
        <dbReference type="ARBA" id="ARBA00022692"/>
    </source>
</evidence>